<accession>A0A1T4VXC6</accession>
<keyword evidence="2" id="KW-1185">Reference proteome</keyword>
<evidence type="ECO:0000313" key="1">
    <source>
        <dbReference type="EMBL" id="SKA69656.1"/>
    </source>
</evidence>
<protein>
    <submittedName>
        <fullName evidence="1">Uncharacterized protein</fullName>
    </submittedName>
</protein>
<dbReference type="EMBL" id="FUXU01000119">
    <property type="protein sequence ID" value="SKA69656.1"/>
    <property type="molecule type" value="Genomic_DNA"/>
</dbReference>
<name>A0A1T4VXC6_9GAMM</name>
<dbReference type="Proteomes" id="UP000190162">
    <property type="component" value="Unassembled WGS sequence"/>
</dbReference>
<evidence type="ECO:0000313" key="2">
    <source>
        <dbReference type="Proteomes" id="UP000190162"/>
    </source>
</evidence>
<sequence length="40" mass="4350">MVVIPASPIHFVERLALSLTPFSLLAALLLKSMELNLEAT</sequence>
<reference evidence="2" key="1">
    <citation type="submission" date="2017-02" db="EMBL/GenBank/DDBJ databases">
        <authorList>
            <person name="Varghese N."/>
            <person name="Submissions S."/>
        </authorList>
    </citation>
    <scope>NUCLEOTIDE SEQUENCE [LARGE SCALE GENOMIC DNA]</scope>
    <source>
        <strain evidence="2">DSM 22720</strain>
    </source>
</reference>
<proteinExistence type="predicted"/>
<feature type="non-terminal residue" evidence="1">
    <location>
        <position position="40"/>
    </location>
</feature>
<dbReference type="AlphaFoldDB" id="A0A1T4VXC6"/>
<gene>
    <name evidence="1" type="ORF">SAMN02745132_04485</name>
</gene>
<organism evidence="1 2">
    <name type="scientific">Enterovibrio nigricans DSM 22720</name>
    <dbReference type="NCBI Taxonomy" id="1121868"/>
    <lineage>
        <taxon>Bacteria</taxon>
        <taxon>Pseudomonadati</taxon>
        <taxon>Pseudomonadota</taxon>
        <taxon>Gammaproteobacteria</taxon>
        <taxon>Vibrionales</taxon>
        <taxon>Vibrionaceae</taxon>
        <taxon>Enterovibrio</taxon>
    </lineage>
</organism>